<protein>
    <submittedName>
        <fullName evidence="4 5">Cinnamoyl-CoA reductase-like SNL6</fullName>
    </submittedName>
</protein>
<dbReference type="Proteomes" id="UP001515500">
    <property type="component" value="Chromosome 4"/>
</dbReference>
<gene>
    <name evidence="4 5" type="primary">LOC120258311</name>
</gene>
<dbReference type="Gene3D" id="3.40.50.720">
    <property type="entry name" value="NAD(P)-binding Rossmann-like Domain"/>
    <property type="match status" value="1"/>
</dbReference>
<dbReference type="InterPro" id="IPR050425">
    <property type="entry name" value="NAD(P)_dehydrat-like"/>
</dbReference>
<keyword evidence="1" id="KW-0560">Oxidoreductase</keyword>
<evidence type="ECO:0000256" key="1">
    <source>
        <dbReference type="ARBA" id="ARBA00023002"/>
    </source>
</evidence>
<evidence type="ECO:0000313" key="3">
    <source>
        <dbReference type="Proteomes" id="UP001515500"/>
    </source>
</evidence>
<proteinExistence type="predicted"/>
<evidence type="ECO:0000313" key="4">
    <source>
        <dbReference type="RefSeq" id="XP_039121608.1"/>
    </source>
</evidence>
<dbReference type="InterPro" id="IPR002225">
    <property type="entry name" value="3Beta_OHSteriod_DH/Estase"/>
</dbReference>
<keyword evidence="3" id="KW-1185">Reference proteome</keyword>
<organism evidence="3 5">
    <name type="scientific">Dioscorea cayennensis subsp. rotundata</name>
    <name type="common">White Guinea yam</name>
    <name type="synonym">Dioscorea rotundata</name>
    <dbReference type="NCBI Taxonomy" id="55577"/>
    <lineage>
        <taxon>Eukaryota</taxon>
        <taxon>Viridiplantae</taxon>
        <taxon>Streptophyta</taxon>
        <taxon>Embryophyta</taxon>
        <taxon>Tracheophyta</taxon>
        <taxon>Spermatophyta</taxon>
        <taxon>Magnoliopsida</taxon>
        <taxon>Liliopsida</taxon>
        <taxon>Dioscoreales</taxon>
        <taxon>Dioscoreaceae</taxon>
        <taxon>Dioscorea</taxon>
    </lineage>
</organism>
<dbReference type="RefSeq" id="XP_039121609.1">
    <property type="nucleotide sequence ID" value="XM_039265675.1"/>
</dbReference>
<evidence type="ECO:0000259" key="2">
    <source>
        <dbReference type="Pfam" id="PF01073"/>
    </source>
</evidence>
<dbReference type="GO" id="GO:0006694">
    <property type="term" value="P:steroid biosynthetic process"/>
    <property type="evidence" value="ECO:0007669"/>
    <property type="project" value="InterPro"/>
</dbReference>
<dbReference type="PANTHER" id="PTHR10366:SF749">
    <property type="entry name" value="NAD DEPENDENT EPIMERASE_DEHYDRATASE FAMILY PROTEIN, EXPRESSED"/>
    <property type="match status" value="1"/>
</dbReference>
<reference evidence="4 5" key="1">
    <citation type="submission" date="2025-04" db="UniProtKB">
        <authorList>
            <consortium name="RefSeq"/>
        </authorList>
    </citation>
    <scope>IDENTIFICATION</scope>
</reference>
<dbReference type="SUPFAM" id="SSF51735">
    <property type="entry name" value="NAD(P)-binding Rossmann-fold domains"/>
    <property type="match status" value="1"/>
</dbReference>
<dbReference type="GeneID" id="120258311"/>
<dbReference type="Pfam" id="PF01073">
    <property type="entry name" value="3Beta_HSD"/>
    <property type="match status" value="1"/>
</dbReference>
<accession>A0AB40B3E9</accession>
<dbReference type="PANTHER" id="PTHR10366">
    <property type="entry name" value="NAD DEPENDENT EPIMERASE/DEHYDRATASE"/>
    <property type="match status" value="1"/>
</dbReference>
<dbReference type="AlphaFoldDB" id="A0AB40B3E9"/>
<dbReference type="InterPro" id="IPR036291">
    <property type="entry name" value="NAD(P)-bd_dom_sf"/>
</dbReference>
<evidence type="ECO:0000313" key="5">
    <source>
        <dbReference type="RefSeq" id="XP_039121609.1"/>
    </source>
</evidence>
<name>A0AB40B3E9_DIOCR</name>
<feature type="domain" description="3-beta hydroxysteroid dehydrogenase/isomerase" evidence="2">
    <location>
        <begin position="22"/>
        <end position="85"/>
    </location>
</feature>
<sequence>MPLEAALACFYSFEPNLEECSYDELMAEVEVRAAHNVLEACAQTETVERVVFTSSVTAVVWKEDHKSEAQVDERSWSEPNFCRKFKLWHGLAKTLAEKTAWALAMDRGVDMVSINAGLLLAGAQLSSSSPYLKGAPEMYESGVLVAVDLQYLVDAHICVFENSAAFGRYICFNHTITRPEDALKLAQLLDPSSKPCSPSSDELRIVQQKIQNKKLTELMMEFA</sequence>
<dbReference type="GO" id="GO:0016616">
    <property type="term" value="F:oxidoreductase activity, acting on the CH-OH group of donors, NAD or NADP as acceptor"/>
    <property type="evidence" value="ECO:0007669"/>
    <property type="project" value="InterPro"/>
</dbReference>
<dbReference type="RefSeq" id="XP_039121608.1">
    <property type="nucleotide sequence ID" value="XM_039265674.1"/>
</dbReference>